<name>A0ABT3BQ69_9BACT</name>
<dbReference type="RefSeq" id="WP_263818158.1">
    <property type="nucleotide sequence ID" value="NZ_JAOXHJ010000012.1"/>
</dbReference>
<evidence type="ECO:0000256" key="1">
    <source>
        <dbReference type="SAM" id="Coils"/>
    </source>
</evidence>
<reference evidence="3 4" key="1">
    <citation type="journal article" date="2020" name="Int. J. Syst. Evol. Microbiol.">
        <title>Ureaplasma miroungigenitalium sp. nov. isolated from northern elephant seals (Mirounga angustirostris) and Ureaplasma zalophigenitalium sp. nov. isolated from California sea lions (Zalophus californianus).</title>
        <authorList>
            <person name="Volokhov D.V."/>
            <person name="Gulland F.M."/>
            <person name="Gao Y."/>
            <person name="Chizhikov V.E."/>
        </authorList>
    </citation>
    <scope>NUCLEOTIDE SEQUENCE [LARGE SCALE GENOMIC DNA]</scope>
    <source>
        <strain evidence="3 4">CSL7644-GEN</strain>
    </source>
</reference>
<keyword evidence="1" id="KW-0175">Coiled coil</keyword>
<sequence>GLRTIELDKEIKLAPHQRFSIVASVKNDKNDAKIKFSDEEFSNLDLSYVNRDNQWVSSQKLFGGVARIKVFTRNNYKNPDSKNLLNDITNASVSFDKPKYRYGMQTEAKPKVMFNGEILKENIDYTVDYSYFYDDSKKFFKDSAWSGYGQVVINGKNKYTGKNKKFFTILVGLYPKVNNRIFDPNTDFTIYVDEKNKQNTDFNYGPGWKVVNPGPLTTGKNSVSLVYEGDDADFYRYKNITVSVIKTNGLDPQEKDAIANQQKNQLLQEVQTHLAQVNQKNASISITYQPVKQQIDVLNSEFHTLVSDPNDLSKVSLDDLQELKNKIQSFFNKIDNQILKISQDNLAEIKNRVQDYIKKLESDAQHSVYVDIINQLQTVFNQNSTLDSDFLNNEKQTERLLNAWKQAQSDLEKLPTIQQESKKENEATLIALKEKLKNKIKKIDALKNNGSAHLSILQISEIDTFLKQNHNTNQEIKQAIRVAQELLQKADKNIYADKLNSIKDTLETLAITEDLAKNHPDINNQLTGLLAAITATIEPQTVDAYKTRYEQHKDDIAKIKELIKRKQENEQETKQRLVNEIQKLFNRVDERNTQINNTYQAIKQKLANLKQSYATFITQTNNLKDARLEELESFKSKTQTSFNQIDEEILTISYNHLQTAKQAVRKHIENLKQAENTQNYRDILTELSEALDKNESSTNYVENEEQAKSLHSLLIKKQAEQIKIDNITKKLRANLAQVISQANSLVTDLTEPSLGVIKKTLESAIQKAHLINTLGKNAKIAFHNEINQTHKDLELIVAEAEIKLKEVNNHKTMLKQAIATSKTIINSLLNELATTEDNLLLKEQTSKTLANLNQAYPDLNDKTTNDLITINKLYKNLLTEVKNKQSNSDLLKKEEPYKGDTTKIILVSILTIIFTVGLILIIYFVKKKKKKIN</sequence>
<evidence type="ECO:0000313" key="4">
    <source>
        <dbReference type="Proteomes" id="UP001207252"/>
    </source>
</evidence>
<feature type="coiled-coil region" evidence="1">
    <location>
        <begin position="542"/>
        <end position="612"/>
    </location>
</feature>
<feature type="coiled-coil region" evidence="1">
    <location>
        <begin position="320"/>
        <end position="359"/>
    </location>
</feature>
<comment type="caution">
    <text evidence="3">The sequence shown here is derived from an EMBL/GenBank/DDBJ whole genome shotgun (WGS) entry which is preliminary data.</text>
</comment>
<evidence type="ECO:0000313" key="3">
    <source>
        <dbReference type="EMBL" id="MCV3754354.1"/>
    </source>
</evidence>
<evidence type="ECO:0000256" key="2">
    <source>
        <dbReference type="SAM" id="Phobius"/>
    </source>
</evidence>
<organism evidence="3 4">
    <name type="scientific">Ureaplasma zalophigenitalium</name>
    <dbReference type="NCBI Taxonomy" id="907723"/>
    <lineage>
        <taxon>Bacteria</taxon>
        <taxon>Bacillati</taxon>
        <taxon>Mycoplasmatota</taxon>
        <taxon>Mycoplasmoidales</taxon>
        <taxon>Mycoplasmoidaceae</taxon>
        <taxon>Ureaplasma</taxon>
    </lineage>
</organism>
<keyword evidence="2" id="KW-0472">Membrane</keyword>
<proteinExistence type="predicted"/>
<keyword evidence="4" id="KW-1185">Reference proteome</keyword>
<feature type="coiled-coil region" evidence="1">
    <location>
        <begin position="783"/>
        <end position="894"/>
    </location>
</feature>
<accession>A0ABT3BQ69</accession>
<protein>
    <submittedName>
        <fullName evidence="3">Uncharacterized protein</fullName>
    </submittedName>
</protein>
<keyword evidence="2" id="KW-0812">Transmembrane</keyword>
<gene>
    <name evidence="3" type="ORF">OF365_03120</name>
</gene>
<feature type="coiled-coil region" evidence="1">
    <location>
        <begin position="422"/>
        <end position="493"/>
    </location>
</feature>
<feature type="transmembrane region" description="Helical" evidence="2">
    <location>
        <begin position="904"/>
        <end position="925"/>
    </location>
</feature>
<keyword evidence="2" id="KW-1133">Transmembrane helix</keyword>
<dbReference type="EMBL" id="JAOXHJ010000012">
    <property type="protein sequence ID" value="MCV3754354.1"/>
    <property type="molecule type" value="Genomic_DNA"/>
</dbReference>
<feature type="non-terminal residue" evidence="3">
    <location>
        <position position="1"/>
    </location>
</feature>
<dbReference type="Proteomes" id="UP001207252">
    <property type="component" value="Unassembled WGS sequence"/>
</dbReference>